<dbReference type="Proteomes" id="UP000620366">
    <property type="component" value="Unassembled WGS sequence"/>
</dbReference>
<dbReference type="GO" id="GO:0008703">
    <property type="term" value="F:5-amino-6-(5-phosphoribosylamino)uracil reductase activity"/>
    <property type="evidence" value="ECO:0007669"/>
    <property type="project" value="InterPro"/>
</dbReference>
<dbReference type="PANTHER" id="PTHR38011:SF11">
    <property type="entry name" value="2,5-DIAMINO-6-RIBOSYLAMINO-4(3H)-PYRIMIDINONE 5'-PHOSPHATE REDUCTASE"/>
    <property type="match status" value="1"/>
</dbReference>
<comment type="caution">
    <text evidence="2">The sequence shown here is derived from an EMBL/GenBank/DDBJ whole genome shotgun (WGS) entry which is preliminary data.</text>
</comment>
<dbReference type="GO" id="GO:0009231">
    <property type="term" value="P:riboflavin biosynthetic process"/>
    <property type="evidence" value="ECO:0007669"/>
    <property type="project" value="InterPro"/>
</dbReference>
<dbReference type="EMBL" id="JACRSP010000003">
    <property type="protein sequence ID" value="MBC8536451.1"/>
    <property type="molecule type" value="Genomic_DNA"/>
</dbReference>
<accession>A0A926HVB8</accession>
<dbReference type="RefSeq" id="WP_249300296.1">
    <property type="nucleotide sequence ID" value="NZ_JACRSP010000003.1"/>
</dbReference>
<dbReference type="InterPro" id="IPR002734">
    <property type="entry name" value="RibDG_C"/>
</dbReference>
<name>A0A926HVB8_9FIRM</name>
<keyword evidence="3" id="KW-1185">Reference proteome</keyword>
<dbReference type="SUPFAM" id="SSF53597">
    <property type="entry name" value="Dihydrofolate reductase-like"/>
    <property type="match status" value="1"/>
</dbReference>
<feature type="domain" description="Bacterial bifunctional deaminase-reductase C-terminal" evidence="1">
    <location>
        <begin position="4"/>
        <end position="163"/>
    </location>
</feature>
<dbReference type="AlphaFoldDB" id="A0A926HVB8"/>
<evidence type="ECO:0000313" key="2">
    <source>
        <dbReference type="EMBL" id="MBC8536451.1"/>
    </source>
</evidence>
<reference evidence="2" key="1">
    <citation type="submission" date="2020-08" db="EMBL/GenBank/DDBJ databases">
        <title>Genome public.</title>
        <authorList>
            <person name="Liu C."/>
            <person name="Sun Q."/>
        </authorList>
    </citation>
    <scope>NUCLEOTIDE SEQUENCE</scope>
    <source>
        <strain evidence="2">BX7</strain>
    </source>
</reference>
<sequence length="176" mass="19291">MRRVTLYLGISLDGFLADRSGGVDWMTGEDPDAGDAGAYDRFVAGVDTVVMGWNTYRQITEELSPGRWVYGGLTSYVITHRRLPSTQEIHFVDEDPCALVRRLRSQPGRDIWICGGAGVAQPLIAGNLIDRYQLSLLPIVLGGGIPLFGRTDAPLPLRLIGSSSVNGIVELTYERR</sequence>
<evidence type="ECO:0000313" key="3">
    <source>
        <dbReference type="Proteomes" id="UP000620366"/>
    </source>
</evidence>
<proteinExistence type="predicted"/>
<dbReference type="InterPro" id="IPR024072">
    <property type="entry name" value="DHFR-like_dom_sf"/>
</dbReference>
<dbReference type="PANTHER" id="PTHR38011">
    <property type="entry name" value="DIHYDROFOLATE REDUCTASE FAMILY PROTEIN (AFU_ORTHOLOGUE AFUA_8G06820)"/>
    <property type="match status" value="1"/>
</dbReference>
<organism evidence="2 3">
    <name type="scientific">Feifania hominis</name>
    <dbReference type="NCBI Taxonomy" id="2763660"/>
    <lineage>
        <taxon>Bacteria</taxon>
        <taxon>Bacillati</taxon>
        <taxon>Bacillota</taxon>
        <taxon>Clostridia</taxon>
        <taxon>Eubacteriales</taxon>
        <taxon>Feifaniaceae</taxon>
        <taxon>Feifania</taxon>
    </lineage>
</organism>
<dbReference type="InterPro" id="IPR050765">
    <property type="entry name" value="Riboflavin_Biosynth_HTPR"/>
</dbReference>
<gene>
    <name evidence="2" type="ORF">H8695_07100</name>
</gene>
<protein>
    <submittedName>
        <fullName evidence="2">Dihydrofolate reductase</fullName>
    </submittedName>
</protein>
<dbReference type="Pfam" id="PF01872">
    <property type="entry name" value="RibD_C"/>
    <property type="match status" value="1"/>
</dbReference>
<evidence type="ECO:0000259" key="1">
    <source>
        <dbReference type="Pfam" id="PF01872"/>
    </source>
</evidence>
<dbReference type="Gene3D" id="3.40.430.10">
    <property type="entry name" value="Dihydrofolate Reductase, subunit A"/>
    <property type="match status" value="1"/>
</dbReference>